<comment type="caution">
    <text evidence="1">The sequence shown here is derived from an EMBL/GenBank/DDBJ whole genome shotgun (WGS) entry which is preliminary data.</text>
</comment>
<organism evidence="1 2">
    <name type="scientific">Tritrichomonas musculus</name>
    <dbReference type="NCBI Taxonomy" id="1915356"/>
    <lineage>
        <taxon>Eukaryota</taxon>
        <taxon>Metamonada</taxon>
        <taxon>Parabasalia</taxon>
        <taxon>Tritrichomonadida</taxon>
        <taxon>Tritrichomonadidae</taxon>
        <taxon>Tritrichomonas</taxon>
    </lineage>
</organism>
<protein>
    <submittedName>
        <fullName evidence="1">Uncharacterized protein</fullName>
    </submittedName>
</protein>
<dbReference type="Proteomes" id="UP001470230">
    <property type="component" value="Unassembled WGS sequence"/>
</dbReference>
<sequence>MIYIRTSSNISLPNLFTDNKVATNISSCLFDGEIEQNSSTLKFKFDQNCISPFDKTFYKTERLLLFDENGLNEENFNNVFQSDCRELIITQTIPIITETQEIKTQTPTKTRSMALTPTKSISLTPTKTFVTTATKTNTPMPTKTIITHTEDIKTSTQSIPIITHTNSIITITKDIKTPTQSLPVVDDDTNKESKNDKKEFHIFSFS</sequence>
<evidence type="ECO:0000313" key="2">
    <source>
        <dbReference type="Proteomes" id="UP001470230"/>
    </source>
</evidence>
<accession>A0ABR2K9R2</accession>
<name>A0ABR2K9R2_9EUKA</name>
<keyword evidence="2" id="KW-1185">Reference proteome</keyword>
<evidence type="ECO:0000313" key="1">
    <source>
        <dbReference type="EMBL" id="KAK8887846.1"/>
    </source>
</evidence>
<gene>
    <name evidence="1" type="ORF">M9Y10_038903</name>
</gene>
<dbReference type="EMBL" id="JAPFFF010000006">
    <property type="protein sequence ID" value="KAK8887846.1"/>
    <property type="molecule type" value="Genomic_DNA"/>
</dbReference>
<proteinExistence type="predicted"/>
<reference evidence="1 2" key="1">
    <citation type="submission" date="2024-04" db="EMBL/GenBank/DDBJ databases">
        <title>Tritrichomonas musculus Genome.</title>
        <authorList>
            <person name="Alves-Ferreira E."/>
            <person name="Grigg M."/>
            <person name="Lorenzi H."/>
            <person name="Galac M."/>
        </authorList>
    </citation>
    <scope>NUCLEOTIDE SEQUENCE [LARGE SCALE GENOMIC DNA]</scope>
    <source>
        <strain evidence="1 2">EAF2021</strain>
    </source>
</reference>